<dbReference type="SUPFAM" id="SSF54001">
    <property type="entry name" value="Cysteine proteinases"/>
    <property type="match status" value="1"/>
</dbReference>
<evidence type="ECO:0000313" key="3">
    <source>
        <dbReference type="EMBL" id="ANY67227.1"/>
    </source>
</evidence>
<dbReference type="InterPro" id="IPR038765">
    <property type="entry name" value="Papain-like_cys_pep_sf"/>
</dbReference>
<feature type="domain" description="Transglutaminase-like" evidence="2">
    <location>
        <begin position="619"/>
        <end position="675"/>
    </location>
</feature>
<proteinExistence type="predicted"/>
<sequence length="797" mass="90371">MKKMLLSLLLMSLLLTGCMSDAANGFNSSIKLLKYAWQTPEKFSVQQLKQKYGETSNKPIMPLYNVAKDMKFDFHFQSDLTQLDNLKREETITVHTDRQALPSSQMASFNRVTPVEGNQSIITVEPLDSGVLPLPSASSSDPLGWGNAPIYYLRIDYDMASTTPQKLEKPLIIPFTVKSKLPVPNLTYEISEDGRLKLLWDKITGVSEYKVYQTFPKARKTDGTTSAPGKKSAFYLETPVLIERVKGTELEDFGDTTYDQLEMDTGESFTLAQNTGVKGNFYVTAVSNGKESNFSAPVVTADLSSQLPTEVTDEYEGELFGNTYEYVDDLPYSVEVKHTDGSISFKDIVYETDALVLEPSSPLRIPYSIKGTALTGVVWVEDVTPEDIDYVASWYEDEDEQADNTANTGYVQPENTTYFIPDANVPTIISRYTKAASTTDNLIDRQIENTRLVVAKGDKAKVPTDKLLEKLHISADSALEEYLARNLMTGEEDISLMSFPEAQNTEVLIDVVEKVMYQNPYIIGLASYGYDYRTLSLYVSYENPVKEMRAKQREIMQEAERIIAATITPEMNDEEKRLAIYDYLNDTTVYDDDALDNAYKYDFRKVDPEFYDAYSTYGIMVNKLGVCMSYAYTYKLLNELAGVETIVVTGYLDGVPHAWNKVKIGEEWLNVDPTNNATNSDVPYMLYNANDATAINEEYVEDVSYWLDDELDQYTGDSNKYDYYVKNGLEVTSNKQYRMELTKLVQSGQDQIILRLSPEVDYSEMLDDTWDIVWEEVPDQYDDAELFYMGSYVLLEL</sequence>
<feature type="chain" id="PRO_5008535152" description="Transglutaminase-like domain-containing protein" evidence="1">
    <location>
        <begin position="23"/>
        <end position="797"/>
    </location>
</feature>
<dbReference type="AlphaFoldDB" id="A0A1B2DHL7"/>
<organism evidence="3">
    <name type="scientific">Paenibacillus sp. BIHB 4019</name>
    <dbReference type="NCBI Taxonomy" id="1870819"/>
    <lineage>
        <taxon>Bacteria</taxon>
        <taxon>Bacillati</taxon>
        <taxon>Bacillota</taxon>
        <taxon>Bacilli</taxon>
        <taxon>Bacillales</taxon>
        <taxon>Paenibacillaceae</taxon>
        <taxon>Paenibacillus</taxon>
    </lineage>
</organism>
<evidence type="ECO:0000259" key="2">
    <source>
        <dbReference type="SMART" id="SM00460"/>
    </source>
</evidence>
<keyword evidence="1" id="KW-0732">Signal</keyword>
<dbReference type="PROSITE" id="PS51257">
    <property type="entry name" value="PROKAR_LIPOPROTEIN"/>
    <property type="match status" value="1"/>
</dbReference>
<dbReference type="SMART" id="SM00460">
    <property type="entry name" value="TGc"/>
    <property type="match status" value="1"/>
</dbReference>
<reference evidence="3" key="1">
    <citation type="submission" date="2016-08" db="EMBL/GenBank/DDBJ databases">
        <title>Complete Genome Seqeunce of Paenibacillus sp. BIHB 4019 from tea rhizoplane.</title>
        <authorList>
            <person name="Thakur R."/>
            <person name="Swarnkar M.K."/>
            <person name="Gulati A."/>
        </authorList>
    </citation>
    <scope>NUCLEOTIDE SEQUENCE [LARGE SCALE GENOMIC DNA]</scope>
    <source>
        <strain evidence="3">BIHB4019</strain>
    </source>
</reference>
<dbReference type="Pfam" id="PF01841">
    <property type="entry name" value="Transglut_core"/>
    <property type="match status" value="1"/>
</dbReference>
<evidence type="ECO:0000256" key="1">
    <source>
        <dbReference type="SAM" id="SignalP"/>
    </source>
</evidence>
<dbReference type="EMBL" id="CP016808">
    <property type="protein sequence ID" value="ANY67227.1"/>
    <property type="molecule type" value="Genomic_DNA"/>
</dbReference>
<protein>
    <recommendedName>
        <fullName evidence="2">Transglutaminase-like domain-containing protein</fullName>
    </recommendedName>
</protein>
<name>A0A1B2DHL7_9BACL</name>
<feature type="signal peptide" evidence="1">
    <location>
        <begin position="1"/>
        <end position="22"/>
    </location>
</feature>
<gene>
    <name evidence="3" type="ORF">BBD42_12685</name>
</gene>
<dbReference type="InterPro" id="IPR002931">
    <property type="entry name" value="Transglutaminase-like"/>
</dbReference>
<dbReference type="Gene3D" id="3.10.620.30">
    <property type="match status" value="1"/>
</dbReference>
<accession>A0A1B2DHL7</accession>
<dbReference type="RefSeq" id="WP_099518438.1">
    <property type="nucleotide sequence ID" value="NZ_CP016808.1"/>
</dbReference>